<dbReference type="InterPro" id="IPR043502">
    <property type="entry name" value="DNA/RNA_pol_sf"/>
</dbReference>
<evidence type="ECO:0000259" key="2">
    <source>
        <dbReference type="PROSITE" id="PS50878"/>
    </source>
</evidence>
<dbReference type="Gene3D" id="3.30.70.270">
    <property type="match status" value="1"/>
</dbReference>
<dbReference type="GO" id="GO:0003964">
    <property type="term" value="F:RNA-directed DNA polymerase activity"/>
    <property type="evidence" value="ECO:0007669"/>
    <property type="project" value="UniProtKB-KW"/>
</dbReference>
<dbReference type="SUPFAM" id="SSF56672">
    <property type="entry name" value="DNA/RNA polymerases"/>
    <property type="match status" value="1"/>
</dbReference>
<keyword evidence="4" id="KW-0808">Transferase</keyword>
<dbReference type="Proteomes" id="UP001597260">
    <property type="component" value="Unassembled WGS sequence"/>
</dbReference>
<dbReference type="PROSITE" id="PS50878">
    <property type="entry name" value="RT_POL"/>
    <property type="match status" value="1"/>
</dbReference>
<protein>
    <submittedName>
        <fullName evidence="4">Group II intron reverse transcriptase/maturase</fullName>
        <ecNumber evidence="4">2.7.7.49</ecNumber>
    </submittedName>
</protein>
<evidence type="ECO:0000313" key="5">
    <source>
        <dbReference type="Proteomes" id="UP001597260"/>
    </source>
</evidence>
<accession>A0ABW3YB24</accession>
<dbReference type="InterPro" id="IPR043128">
    <property type="entry name" value="Rev_trsase/Diguanyl_cyclase"/>
</dbReference>
<reference evidence="4" key="1">
    <citation type="journal article" date="2014" name="Int. J. Syst. Evol. Microbiol.">
        <title>Complete genome of a new Firmicutes species belonging to the dominant human colonic microbiota ('Ruminococcus bicirculans') reveals two chromosomes and a selective capacity to utilize plant glucans.</title>
        <authorList>
            <consortium name="NISC Comparative Sequencing Program"/>
            <person name="Wegmann U."/>
            <person name="Louis P."/>
            <person name="Goesmann A."/>
            <person name="Henrissat B."/>
            <person name="Duncan S.H."/>
            <person name="Flint H.J."/>
        </authorList>
    </citation>
    <scope>NUCLEOTIDE SEQUENCE</scope>
    <source>
        <strain evidence="4">JCM 31037</strain>
    </source>
</reference>
<dbReference type="PANTHER" id="PTHR34047:SF3">
    <property type="entry name" value="BLR2052 PROTEIN"/>
    <property type="match status" value="1"/>
</dbReference>
<sequence>MGELKAADKPFQISKRAVWEAWEKVKANKGAPGVDGQTIAQFETDLKNNLYKIWNRMSSGSYFPPPVRAVEIEKAHGGGTRILGVPAVADRIAQTVVAMELERKVEPVFHPDSYGYRPGRSALDAVAACRSRCWKTDWVIDLDIRKFFDSVPWDLVVKAVEANTDLPWVVLYVRRWLQAPLMLPDGSLQARDRGTPQGSAVSPVLANLFLHYAFDQWMAREFPDVAFERYVDDAVVHCVSQAQAHQVLAALQERMGEVGLELHPDKTRIVYCKDSNRRGSYEHTGFTFLGYTFRGREVRPRTGKRFTGFNPAISSDALKKISRQVRSWRLHRHTQISEADLAAWVNPRVRGWMQYYGAFYRSALYPLLTRINAYLMRWLRKKHKRLRGRKRAQEAWTRAVTTRPRFFAHWAWVNTVPAVW</sequence>
<dbReference type="Pfam" id="PF08388">
    <property type="entry name" value="GIIM"/>
    <property type="match status" value="1"/>
</dbReference>
<dbReference type="InterPro" id="IPR051083">
    <property type="entry name" value="GrpII_Intron_Splice-Mob/Def"/>
</dbReference>
<dbReference type="EC" id="2.7.7.49" evidence="4"/>
<dbReference type="EMBL" id="JBHTMP010000011">
    <property type="protein sequence ID" value="MFD1321385.1"/>
    <property type="molecule type" value="Genomic_DNA"/>
</dbReference>
<dbReference type="InterPro" id="IPR000477">
    <property type="entry name" value="RT_dom"/>
</dbReference>
<comment type="function">
    <text evidence="1">Poorly processive, error-prone DNA polymerase involved in untargeted mutagenesis. Copies undamaged DNA at stalled replication forks, which arise in vivo from mismatched or misaligned primer ends. These misaligned primers can be extended by PolIV. Exhibits no 3'-5' exonuclease (proofreading) activity. May be involved in translesional synthesis, in conjunction with the beta clamp from PolIII.</text>
</comment>
<keyword evidence="5" id="KW-1185">Reference proteome</keyword>
<evidence type="ECO:0000313" key="3">
    <source>
        <dbReference type="EMBL" id="MFD1321385.1"/>
    </source>
</evidence>
<organism evidence="4 5">
    <name type="scientific">Micromonospora sonneratiae</name>
    <dbReference type="NCBI Taxonomy" id="1184706"/>
    <lineage>
        <taxon>Bacteria</taxon>
        <taxon>Bacillati</taxon>
        <taxon>Actinomycetota</taxon>
        <taxon>Actinomycetes</taxon>
        <taxon>Micromonosporales</taxon>
        <taxon>Micromonosporaceae</taxon>
        <taxon>Micromonospora</taxon>
    </lineage>
</organism>
<dbReference type="InterPro" id="IPR030931">
    <property type="entry name" value="Group_II_RT_mat"/>
</dbReference>
<reference evidence="5" key="2">
    <citation type="journal article" date="2019" name="Int. J. Syst. Evol. Microbiol.">
        <title>The Global Catalogue of Microorganisms (GCM) 10K type strain sequencing project: providing services to taxonomists for standard genome sequencing and annotation.</title>
        <authorList>
            <consortium name="The Broad Institute Genomics Platform"/>
            <consortium name="The Broad Institute Genome Sequencing Center for Infectious Disease"/>
            <person name="Wu L."/>
            <person name="Ma J."/>
        </authorList>
    </citation>
    <scope>NUCLEOTIDE SEQUENCE [LARGE SCALE GENOMIC DNA]</scope>
    <source>
        <strain evidence="5">JCM 31037</strain>
    </source>
</reference>
<keyword evidence="4" id="KW-0548">Nucleotidyltransferase</keyword>
<evidence type="ECO:0000256" key="1">
    <source>
        <dbReference type="ARBA" id="ARBA00025589"/>
    </source>
</evidence>
<dbReference type="EMBL" id="JBHTMP010000011">
    <property type="protein sequence ID" value="MFD1321394.1"/>
    <property type="molecule type" value="Genomic_DNA"/>
</dbReference>
<dbReference type="NCBIfam" id="TIGR04416">
    <property type="entry name" value="group_II_RT_mat"/>
    <property type="match status" value="1"/>
</dbReference>
<dbReference type="CDD" id="cd01651">
    <property type="entry name" value="RT_G2_intron"/>
    <property type="match status" value="1"/>
</dbReference>
<evidence type="ECO:0000313" key="4">
    <source>
        <dbReference type="EMBL" id="MFD1321394.1"/>
    </source>
</evidence>
<gene>
    <name evidence="4" type="primary">ltrA</name>
    <name evidence="3" type="ORF">ACFQ4H_09820</name>
    <name evidence="4" type="ORF">ACFQ4H_09870</name>
</gene>
<dbReference type="InterPro" id="IPR013597">
    <property type="entry name" value="Mat_intron_G2"/>
</dbReference>
<reference evidence="4" key="3">
    <citation type="submission" date="2024-09" db="EMBL/GenBank/DDBJ databases">
        <authorList>
            <person name="Sun Q."/>
            <person name="Mori K."/>
        </authorList>
    </citation>
    <scope>NUCLEOTIDE SEQUENCE</scope>
    <source>
        <strain evidence="4">JCM 31037</strain>
    </source>
</reference>
<dbReference type="RefSeq" id="WP_377569423.1">
    <property type="nucleotide sequence ID" value="NZ_JBHTMP010000011.1"/>
</dbReference>
<proteinExistence type="predicted"/>
<dbReference type="Pfam" id="PF00078">
    <property type="entry name" value="RVT_1"/>
    <property type="match status" value="1"/>
</dbReference>
<feature type="domain" description="Reverse transcriptase" evidence="2">
    <location>
        <begin position="53"/>
        <end position="293"/>
    </location>
</feature>
<name>A0ABW3YB24_9ACTN</name>
<dbReference type="PANTHER" id="PTHR34047">
    <property type="entry name" value="NUCLEAR INTRON MATURASE 1, MITOCHONDRIAL-RELATED"/>
    <property type="match status" value="1"/>
</dbReference>
<comment type="caution">
    <text evidence="4">The sequence shown here is derived from an EMBL/GenBank/DDBJ whole genome shotgun (WGS) entry which is preliminary data.</text>
</comment>
<keyword evidence="4" id="KW-0695">RNA-directed DNA polymerase</keyword>